<dbReference type="EMBL" id="UZAE01014700">
    <property type="protein sequence ID" value="VDO14206.1"/>
    <property type="molecule type" value="Genomic_DNA"/>
</dbReference>
<feature type="compositionally biased region" description="Polar residues" evidence="5">
    <location>
        <begin position="360"/>
        <end position="376"/>
    </location>
</feature>
<dbReference type="STRING" id="102285.A0A0R3TYA4"/>
<keyword evidence="1" id="KW-0479">Metal-binding</keyword>
<dbReference type="PANTHER" id="PTHR46280:SF3">
    <property type="entry name" value="PLECKSTRIN HOMOLOGY DOMAIN-CONTAINING FAMILY F MEMBER 1 HOMOLOG"/>
    <property type="match status" value="1"/>
</dbReference>
<feature type="compositionally biased region" description="Low complexity" evidence="5">
    <location>
        <begin position="269"/>
        <end position="278"/>
    </location>
</feature>
<evidence type="ECO:0000256" key="3">
    <source>
        <dbReference type="ARBA" id="ARBA00022833"/>
    </source>
</evidence>
<dbReference type="InterPro" id="IPR017455">
    <property type="entry name" value="Znf_FYVE-rel"/>
</dbReference>
<dbReference type="InterPro" id="IPR013083">
    <property type="entry name" value="Znf_RING/FYVE/PHD"/>
</dbReference>
<dbReference type="InterPro" id="IPR051765">
    <property type="entry name" value="PH_domain-containing_F"/>
</dbReference>
<evidence type="ECO:0000313" key="7">
    <source>
        <dbReference type="EMBL" id="VDO14206.1"/>
    </source>
</evidence>
<accession>A0A0R3TYA4</accession>
<evidence type="ECO:0000259" key="6">
    <source>
        <dbReference type="PROSITE" id="PS50178"/>
    </source>
</evidence>
<feature type="domain" description="FYVE-type" evidence="6">
    <location>
        <begin position="10"/>
        <end position="69"/>
    </location>
</feature>
<feature type="compositionally biased region" description="Polar residues" evidence="5">
    <location>
        <begin position="279"/>
        <end position="292"/>
    </location>
</feature>
<keyword evidence="3" id="KW-0862">Zinc</keyword>
<sequence length="431" mass="47923">MSRAAEWVKDEQATMCALCFRRFTHIRRKHHCRACGKIFCGTCSNYRAVVENLGPEQVRVCEVDYYRLNPNIKPQTAAALERIAQFSQPGQKYAPYHCSYLMSTSKIRNQWPHKKTHTRVEYTAGVVARERCPSQPSLLNSSSATSTSSNSDSLIAQNLTSPFLSRPSRKMSLEFANLLQSSLSMVTDNSSGPACSTTVMPLPAARLIIRPHTSRVFCVLQPDTLLAMYAAKDDAKSCDSVILLGTRLLYLVRLSRRDNDFMSSKRRSVSSLRTYSSSNLDTNSLPSTSNENSPRRSVPDHKTSIENSPIEFHKRASAIKTSLAMISPTVALRRAEERENDLNKSDVDSNRDSLKKFEDSSNSSSTAPLTPNGNLETHANALPVKMGKALSSISVDTLSILSNMNGFLILPNNTDKVAHYFEAPSEEIRNM</sequence>
<dbReference type="PANTHER" id="PTHR46280">
    <property type="entry name" value="PLECKSTRIN HOMOLOGY DOMAIN-CONTAINING FAMILY F MEMBER 2-RELATED"/>
    <property type="match status" value="1"/>
</dbReference>
<evidence type="ECO:0000256" key="4">
    <source>
        <dbReference type="PROSITE-ProRule" id="PRU00091"/>
    </source>
</evidence>
<reference evidence="7 8" key="2">
    <citation type="submission" date="2018-11" db="EMBL/GenBank/DDBJ databases">
        <authorList>
            <consortium name="Pathogen Informatics"/>
        </authorList>
    </citation>
    <scope>NUCLEOTIDE SEQUENCE [LARGE SCALE GENOMIC DNA]</scope>
</reference>
<dbReference type="InterPro" id="IPR000306">
    <property type="entry name" value="Znf_FYVE"/>
</dbReference>
<dbReference type="SUPFAM" id="SSF57903">
    <property type="entry name" value="FYVE/PHD zinc finger"/>
    <property type="match status" value="1"/>
</dbReference>
<dbReference type="GO" id="GO:0007032">
    <property type="term" value="P:endosome organization"/>
    <property type="evidence" value="ECO:0007669"/>
    <property type="project" value="TreeGrafter"/>
</dbReference>
<dbReference type="Proteomes" id="UP000278807">
    <property type="component" value="Unassembled WGS sequence"/>
</dbReference>
<dbReference type="GO" id="GO:0035091">
    <property type="term" value="F:phosphatidylinositol binding"/>
    <property type="evidence" value="ECO:0007669"/>
    <property type="project" value="TreeGrafter"/>
</dbReference>
<dbReference type="OrthoDB" id="245697at2759"/>
<dbReference type="PROSITE" id="PS50178">
    <property type="entry name" value="ZF_FYVE"/>
    <property type="match status" value="1"/>
</dbReference>
<protein>
    <submittedName>
        <fullName evidence="9">FYVE-type domain-containing protein</fullName>
    </submittedName>
</protein>
<dbReference type="SMART" id="SM00064">
    <property type="entry name" value="FYVE"/>
    <property type="match status" value="1"/>
</dbReference>
<dbReference type="AlphaFoldDB" id="A0A0R3TYA4"/>
<organism evidence="9">
    <name type="scientific">Rodentolepis nana</name>
    <name type="common">Dwarf tapeworm</name>
    <name type="synonym">Hymenolepis nana</name>
    <dbReference type="NCBI Taxonomy" id="102285"/>
    <lineage>
        <taxon>Eukaryota</taxon>
        <taxon>Metazoa</taxon>
        <taxon>Spiralia</taxon>
        <taxon>Lophotrochozoa</taxon>
        <taxon>Platyhelminthes</taxon>
        <taxon>Cestoda</taxon>
        <taxon>Eucestoda</taxon>
        <taxon>Cyclophyllidea</taxon>
        <taxon>Hymenolepididae</taxon>
        <taxon>Rodentolepis</taxon>
    </lineage>
</organism>
<feature type="region of interest" description="Disordered" evidence="5">
    <location>
        <begin position="263"/>
        <end position="311"/>
    </location>
</feature>
<evidence type="ECO:0000256" key="2">
    <source>
        <dbReference type="ARBA" id="ARBA00022771"/>
    </source>
</evidence>
<feature type="compositionally biased region" description="Basic and acidic residues" evidence="5">
    <location>
        <begin position="293"/>
        <end position="304"/>
    </location>
</feature>
<dbReference type="GO" id="GO:0005769">
    <property type="term" value="C:early endosome"/>
    <property type="evidence" value="ECO:0007669"/>
    <property type="project" value="TreeGrafter"/>
</dbReference>
<evidence type="ECO:0000256" key="1">
    <source>
        <dbReference type="ARBA" id="ARBA00022723"/>
    </source>
</evidence>
<keyword evidence="8" id="KW-1185">Reference proteome</keyword>
<dbReference type="Gene3D" id="3.30.40.10">
    <property type="entry name" value="Zinc/RING finger domain, C3HC4 (zinc finger)"/>
    <property type="match status" value="1"/>
</dbReference>
<proteinExistence type="predicted"/>
<dbReference type="WBParaSite" id="HNAJ_0001285101-mRNA-1">
    <property type="protein sequence ID" value="HNAJ_0001285101-mRNA-1"/>
    <property type="gene ID" value="HNAJ_0001285101"/>
</dbReference>
<evidence type="ECO:0000313" key="8">
    <source>
        <dbReference type="Proteomes" id="UP000278807"/>
    </source>
</evidence>
<feature type="region of interest" description="Disordered" evidence="5">
    <location>
        <begin position="336"/>
        <end position="376"/>
    </location>
</feature>
<feature type="compositionally biased region" description="Basic and acidic residues" evidence="5">
    <location>
        <begin position="336"/>
        <end position="359"/>
    </location>
</feature>
<reference evidence="9" key="1">
    <citation type="submission" date="2017-02" db="UniProtKB">
        <authorList>
            <consortium name="WormBaseParasite"/>
        </authorList>
    </citation>
    <scope>IDENTIFICATION</scope>
</reference>
<dbReference type="Pfam" id="PF01363">
    <property type="entry name" value="FYVE"/>
    <property type="match status" value="1"/>
</dbReference>
<dbReference type="GO" id="GO:0008333">
    <property type="term" value="P:endosome to lysosome transport"/>
    <property type="evidence" value="ECO:0007669"/>
    <property type="project" value="TreeGrafter"/>
</dbReference>
<dbReference type="GO" id="GO:0008270">
    <property type="term" value="F:zinc ion binding"/>
    <property type="evidence" value="ECO:0007669"/>
    <property type="project" value="UniProtKB-KW"/>
</dbReference>
<evidence type="ECO:0000313" key="9">
    <source>
        <dbReference type="WBParaSite" id="HNAJ_0001285101-mRNA-1"/>
    </source>
</evidence>
<evidence type="ECO:0000256" key="5">
    <source>
        <dbReference type="SAM" id="MobiDB-lite"/>
    </source>
</evidence>
<name>A0A0R3TYA4_RODNA</name>
<gene>
    <name evidence="7" type="ORF">HNAJ_LOCUS12827</name>
</gene>
<keyword evidence="2 4" id="KW-0863">Zinc-finger</keyword>
<dbReference type="InterPro" id="IPR011011">
    <property type="entry name" value="Znf_FYVE_PHD"/>
</dbReference>